<organism evidence="9 10">
    <name type="scientific">Pedococcus ginsenosidimutans</name>
    <dbReference type="NCBI Taxonomy" id="490570"/>
    <lineage>
        <taxon>Bacteria</taxon>
        <taxon>Bacillati</taxon>
        <taxon>Actinomycetota</taxon>
        <taxon>Actinomycetes</taxon>
        <taxon>Micrococcales</taxon>
        <taxon>Intrasporangiaceae</taxon>
        <taxon>Pedococcus</taxon>
    </lineage>
</organism>
<evidence type="ECO:0000313" key="9">
    <source>
        <dbReference type="EMBL" id="GAA4723549.1"/>
    </source>
</evidence>
<dbReference type="NCBIfam" id="NF003220">
    <property type="entry name" value="PRK04192.1"/>
    <property type="match status" value="1"/>
</dbReference>
<comment type="caution">
    <text evidence="9">The sequence shown here is derived from an EMBL/GenBank/DDBJ whole genome shotgun (WGS) entry which is preliminary data.</text>
</comment>
<accession>A0ABP8Y7I2</accession>
<dbReference type="RefSeq" id="WP_345503268.1">
    <property type="nucleotide sequence ID" value="NZ_BAABLO010000010.1"/>
</dbReference>
<dbReference type="CDD" id="cd18111">
    <property type="entry name" value="ATP-synt_V_A-type_alpha_C"/>
    <property type="match status" value="1"/>
</dbReference>
<dbReference type="Pfam" id="PF00006">
    <property type="entry name" value="ATP-synt_ab"/>
    <property type="match status" value="1"/>
</dbReference>
<keyword evidence="4" id="KW-0067">ATP-binding</keyword>
<dbReference type="Pfam" id="PF02874">
    <property type="entry name" value="ATP-synt_ab_N"/>
    <property type="match status" value="1"/>
</dbReference>
<reference evidence="10" key="1">
    <citation type="journal article" date="2019" name="Int. J. Syst. Evol. Microbiol.">
        <title>The Global Catalogue of Microorganisms (GCM) 10K type strain sequencing project: providing services to taxonomists for standard genome sequencing and annotation.</title>
        <authorList>
            <consortium name="The Broad Institute Genomics Platform"/>
            <consortium name="The Broad Institute Genome Sequencing Center for Infectious Disease"/>
            <person name="Wu L."/>
            <person name="Ma J."/>
        </authorList>
    </citation>
    <scope>NUCLEOTIDE SEQUENCE [LARGE SCALE GENOMIC DNA]</scope>
    <source>
        <strain evidence="10">JCM 18961</strain>
    </source>
</reference>
<dbReference type="Gene3D" id="1.10.1140.10">
    <property type="entry name" value="Bovine Mitochondrial F1-atpase, Atp Synthase Beta Chain, Chain D, domain 3"/>
    <property type="match status" value="1"/>
</dbReference>
<evidence type="ECO:0000256" key="7">
    <source>
        <dbReference type="ARBA" id="ARBA00023310"/>
    </source>
</evidence>
<gene>
    <name evidence="9" type="ORF">GCM10025782_21910</name>
</gene>
<dbReference type="EMBL" id="BAABLO010000010">
    <property type="protein sequence ID" value="GAA4723549.1"/>
    <property type="molecule type" value="Genomic_DNA"/>
</dbReference>
<keyword evidence="3" id="KW-0547">Nucleotide-binding</keyword>
<dbReference type="PANTHER" id="PTHR43607:SF1">
    <property type="entry name" value="H(+)-TRANSPORTING TWO-SECTOR ATPASE"/>
    <property type="match status" value="1"/>
</dbReference>
<dbReference type="Gene3D" id="2.40.50.100">
    <property type="match status" value="1"/>
</dbReference>
<dbReference type="Pfam" id="PF16886">
    <property type="entry name" value="ATP-synt_ab_Xtn"/>
    <property type="match status" value="1"/>
</dbReference>
<dbReference type="Pfam" id="PF22919">
    <property type="entry name" value="ATP-synt_VA_C"/>
    <property type="match status" value="1"/>
</dbReference>
<proteinExistence type="inferred from homology"/>
<dbReference type="InterPro" id="IPR027417">
    <property type="entry name" value="P-loop_NTPase"/>
</dbReference>
<dbReference type="SUPFAM" id="SSF50615">
    <property type="entry name" value="N-terminal domain of alpha and beta subunits of F1 ATP synthase"/>
    <property type="match status" value="1"/>
</dbReference>
<keyword evidence="2" id="KW-0813">Transport</keyword>
<name>A0ABP8Y7I2_9MICO</name>
<dbReference type="SUPFAM" id="SSF52540">
    <property type="entry name" value="P-loop containing nucleoside triphosphate hydrolases"/>
    <property type="match status" value="1"/>
</dbReference>
<dbReference type="InterPro" id="IPR004100">
    <property type="entry name" value="ATPase_F1/V1/A1_a/bsu_N"/>
</dbReference>
<dbReference type="InterPro" id="IPR024034">
    <property type="entry name" value="ATPase_F1/V1_b/a_C"/>
</dbReference>
<dbReference type="PANTHER" id="PTHR43607">
    <property type="entry name" value="V-TYPE PROTON ATPASE CATALYTIC SUBUNIT A"/>
    <property type="match status" value="1"/>
</dbReference>
<dbReference type="Proteomes" id="UP001500556">
    <property type="component" value="Unassembled WGS sequence"/>
</dbReference>
<dbReference type="InterPro" id="IPR022878">
    <property type="entry name" value="V-ATPase_asu"/>
</dbReference>
<evidence type="ECO:0000256" key="2">
    <source>
        <dbReference type="ARBA" id="ARBA00022448"/>
    </source>
</evidence>
<evidence type="ECO:0000256" key="6">
    <source>
        <dbReference type="ARBA" id="ARBA00023065"/>
    </source>
</evidence>
<dbReference type="InterPro" id="IPR031686">
    <property type="entry name" value="ATP-synth_a_Xtn"/>
</dbReference>
<evidence type="ECO:0000256" key="5">
    <source>
        <dbReference type="ARBA" id="ARBA00022967"/>
    </source>
</evidence>
<evidence type="ECO:0000256" key="4">
    <source>
        <dbReference type="ARBA" id="ARBA00022840"/>
    </source>
</evidence>
<keyword evidence="5" id="KW-1278">Translocase</keyword>
<evidence type="ECO:0000259" key="8">
    <source>
        <dbReference type="SMART" id="SM00382"/>
    </source>
</evidence>
<dbReference type="InterPro" id="IPR003593">
    <property type="entry name" value="AAA+_ATPase"/>
</dbReference>
<evidence type="ECO:0000256" key="1">
    <source>
        <dbReference type="ARBA" id="ARBA00008936"/>
    </source>
</evidence>
<keyword evidence="6" id="KW-0406">Ion transport</keyword>
<dbReference type="Gene3D" id="2.40.30.20">
    <property type="match status" value="1"/>
</dbReference>
<protein>
    <submittedName>
        <fullName evidence="9">V-type ATP synthase subunit A</fullName>
    </submittedName>
</protein>
<dbReference type="InterPro" id="IPR055190">
    <property type="entry name" value="ATP-synt_VA_C"/>
</dbReference>
<dbReference type="SUPFAM" id="SSF47917">
    <property type="entry name" value="C-terminal domain of alpha and beta subunits of F1 ATP synthase"/>
    <property type="match status" value="1"/>
</dbReference>
<dbReference type="CDD" id="cd01134">
    <property type="entry name" value="V_A-ATPase_A"/>
    <property type="match status" value="1"/>
</dbReference>
<evidence type="ECO:0000313" key="10">
    <source>
        <dbReference type="Proteomes" id="UP001500556"/>
    </source>
</evidence>
<keyword evidence="10" id="KW-1185">Reference proteome</keyword>
<keyword evidence="7" id="KW-0066">ATP synthesis</keyword>
<sequence>MDDLLRTRATVSRVSGPLVEVDGLSEVAMSELVALGGLEVPGEVVALRGSVATVQAYEYTGGLAVGEPARALGRPLSARLGQHLLGGVFDGLLRPLLGASTWLTADAGRPAAGAAQVVWEPRVVVGAEVAGGTVLGVVPGPGALEHRVLVPPGLGGSVEWVAPAGSLSAAEPLVTVAGEVVRAVEDWPVRHPRPVRRRVEAAEPLLTGQRVLDAVFPVARGGTVAVPGGFGTGKTMLLQQIAKWCSAEVIVYVGCGERGNEMADVLAELRELTDPVTGRRLAERTVIIANTSNMPMMAREASIYSGVTVAEYFRDMGYHVVVIADSTSRWAEALREFASRSGALPAEEGYPAELPSALAAFYERAGSVETLGGDLASVTIVGAISPPGGDLTEPVTAHTERFVRAVWGLDRDLAYARHYPAVAWSGSFSREAEAVGAWYARHGDPEWAVRRARVVGLLAEADRLGALAALVGVNALPGAERVSLLAGRLLREGVLQQGALSPNEAHCSAAKTAALIDLVLGVVDECQDLVAHGVTASEVEEVDFSPVLRAAQESPPGESAPVVERRRIMSERLGTLR</sequence>
<dbReference type="Gene3D" id="3.40.50.300">
    <property type="entry name" value="P-loop containing nucleotide triphosphate hydrolases"/>
    <property type="match status" value="1"/>
</dbReference>
<dbReference type="InterPro" id="IPR000194">
    <property type="entry name" value="ATPase_F1/V1/A1_a/bsu_nucl-bd"/>
</dbReference>
<comment type="similarity">
    <text evidence="1">Belongs to the ATPase alpha/beta chains family.</text>
</comment>
<dbReference type="InterPro" id="IPR036121">
    <property type="entry name" value="ATPase_F1/V1/A1_a/bsu_N_sf"/>
</dbReference>
<feature type="domain" description="AAA+ ATPase" evidence="8">
    <location>
        <begin position="220"/>
        <end position="413"/>
    </location>
</feature>
<dbReference type="SMART" id="SM00382">
    <property type="entry name" value="AAA"/>
    <property type="match status" value="1"/>
</dbReference>
<dbReference type="InterPro" id="IPR023366">
    <property type="entry name" value="ATP_synth_asu-like_sf"/>
</dbReference>
<evidence type="ECO:0000256" key="3">
    <source>
        <dbReference type="ARBA" id="ARBA00022741"/>
    </source>
</evidence>